<gene>
    <name evidence="1" type="primary">jg8926</name>
    <name evidence="1" type="ORF">PAEG_LOCUS25471</name>
</gene>
<comment type="caution">
    <text evidence="1">The sequence shown here is derived from an EMBL/GenBank/DDBJ whole genome shotgun (WGS) entry which is preliminary data.</text>
</comment>
<sequence length="71" mass="8435">MVENKYINYRFKAYGTLLPMRSESEQKRNASEIVIVVDGPELITFYVTVGWDKREFDLELSTSVRRNRENM</sequence>
<accession>A0A8S4SDT9</accession>
<dbReference type="Proteomes" id="UP000838756">
    <property type="component" value="Unassembled WGS sequence"/>
</dbReference>
<reference evidence="1" key="1">
    <citation type="submission" date="2022-03" db="EMBL/GenBank/DDBJ databases">
        <authorList>
            <person name="Lindestad O."/>
        </authorList>
    </citation>
    <scope>NUCLEOTIDE SEQUENCE</scope>
</reference>
<evidence type="ECO:0000313" key="1">
    <source>
        <dbReference type="EMBL" id="CAH2266865.1"/>
    </source>
</evidence>
<organism evidence="1 2">
    <name type="scientific">Pararge aegeria aegeria</name>
    <dbReference type="NCBI Taxonomy" id="348720"/>
    <lineage>
        <taxon>Eukaryota</taxon>
        <taxon>Metazoa</taxon>
        <taxon>Ecdysozoa</taxon>
        <taxon>Arthropoda</taxon>
        <taxon>Hexapoda</taxon>
        <taxon>Insecta</taxon>
        <taxon>Pterygota</taxon>
        <taxon>Neoptera</taxon>
        <taxon>Endopterygota</taxon>
        <taxon>Lepidoptera</taxon>
        <taxon>Glossata</taxon>
        <taxon>Ditrysia</taxon>
        <taxon>Papilionoidea</taxon>
        <taxon>Nymphalidae</taxon>
        <taxon>Satyrinae</taxon>
        <taxon>Satyrini</taxon>
        <taxon>Parargina</taxon>
        <taxon>Pararge</taxon>
    </lineage>
</organism>
<keyword evidence="2" id="KW-1185">Reference proteome</keyword>
<name>A0A8S4SDT9_9NEOP</name>
<dbReference type="AlphaFoldDB" id="A0A8S4SDT9"/>
<evidence type="ECO:0000313" key="2">
    <source>
        <dbReference type="Proteomes" id="UP000838756"/>
    </source>
</evidence>
<proteinExistence type="predicted"/>
<protein>
    <submittedName>
        <fullName evidence="1">Jg8926 protein</fullName>
    </submittedName>
</protein>
<dbReference type="EMBL" id="CAKXAJ010026320">
    <property type="protein sequence ID" value="CAH2266865.1"/>
    <property type="molecule type" value="Genomic_DNA"/>
</dbReference>